<dbReference type="Gene3D" id="2.160.20.120">
    <property type="match status" value="1"/>
</dbReference>
<evidence type="ECO:0000313" key="4">
    <source>
        <dbReference type="Proteomes" id="UP000660745"/>
    </source>
</evidence>
<feature type="signal peptide" evidence="1">
    <location>
        <begin position="1"/>
        <end position="23"/>
    </location>
</feature>
<evidence type="ECO:0000313" key="3">
    <source>
        <dbReference type="EMBL" id="GGP11633.1"/>
    </source>
</evidence>
<dbReference type="Pfam" id="PF13349">
    <property type="entry name" value="DUF4097"/>
    <property type="match status" value="1"/>
</dbReference>
<feature type="domain" description="DUF4097" evidence="2">
    <location>
        <begin position="115"/>
        <end position="225"/>
    </location>
</feature>
<gene>
    <name evidence="3" type="ORF">GCM10012278_56080</name>
</gene>
<feature type="chain" id="PRO_5038954281" description="DUF4097 domain-containing protein" evidence="1">
    <location>
        <begin position="24"/>
        <end position="229"/>
    </location>
</feature>
<reference evidence="3" key="1">
    <citation type="journal article" date="2014" name="Int. J. Syst. Evol. Microbiol.">
        <title>Complete genome sequence of Corynebacterium casei LMG S-19264T (=DSM 44701T), isolated from a smear-ripened cheese.</title>
        <authorList>
            <consortium name="US DOE Joint Genome Institute (JGI-PGF)"/>
            <person name="Walter F."/>
            <person name="Albersmeier A."/>
            <person name="Kalinowski J."/>
            <person name="Ruckert C."/>
        </authorList>
    </citation>
    <scope>NUCLEOTIDE SEQUENCE</scope>
    <source>
        <strain evidence="3">CGMCC 4.7430</strain>
    </source>
</reference>
<proteinExistence type="predicted"/>
<dbReference type="RefSeq" id="WP_189141698.1">
    <property type="nucleotide sequence ID" value="NZ_BMNK01000010.1"/>
</dbReference>
<dbReference type="InterPro" id="IPR025164">
    <property type="entry name" value="Toastrack_DUF4097"/>
</dbReference>
<dbReference type="AlphaFoldDB" id="A0A918A9S4"/>
<keyword evidence="4" id="KW-1185">Reference proteome</keyword>
<dbReference type="Proteomes" id="UP000660745">
    <property type="component" value="Unassembled WGS sequence"/>
</dbReference>
<sequence length="229" mass="23343">MKTIAIAGGLLASAALLSGCGLAGLGGPANQDTVSYEVTDKVTRLHVKSGSGDTVITETGGSAIRVVETLQWRESKPDAQHSVDGDTLFIRYDCEQSWGNCSVNYKIEIPKGLQVDADAGSGDITLRSLTGPLNLTAGSGDVDASGLAGKKVVAEAGSGNIELKYTTAPDSAELEAGSGDVTLHVPGGAYDVKAEVGSGEENVTVDKDPNSPRKLRLTVGSGDVNVLAG</sequence>
<accession>A0A918A9S4</accession>
<reference evidence="3" key="2">
    <citation type="submission" date="2020-09" db="EMBL/GenBank/DDBJ databases">
        <authorList>
            <person name="Sun Q."/>
            <person name="Zhou Y."/>
        </authorList>
    </citation>
    <scope>NUCLEOTIDE SEQUENCE</scope>
    <source>
        <strain evidence="3">CGMCC 4.7430</strain>
    </source>
</reference>
<keyword evidence="1" id="KW-0732">Signal</keyword>
<comment type="caution">
    <text evidence="3">The sequence shown here is derived from an EMBL/GenBank/DDBJ whole genome shotgun (WGS) entry which is preliminary data.</text>
</comment>
<name>A0A918A9S4_9ACTN</name>
<organism evidence="3 4">
    <name type="scientific">Nonomuraea glycinis</name>
    <dbReference type="NCBI Taxonomy" id="2047744"/>
    <lineage>
        <taxon>Bacteria</taxon>
        <taxon>Bacillati</taxon>
        <taxon>Actinomycetota</taxon>
        <taxon>Actinomycetes</taxon>
        <taxon>Streptosporangiales</taxon>
        <taxon>Streptosporangiaceae</taxon>
        <taxon>Nonomuraea</taxon>
    </lineage>
</organism>
<dbReference type="EMBL" id="BMNK01000010">
    <property type="protein sequence ID" value="GGP11633.1"/>
    <property type="molecule type" value="Genomic_DNA"/>
</dbReference>
<evidence type="ECO:0000259" key="2">
    <source>
        <dbReference type="Pfam" id="PF13349"/>
    </source>
</evidence>
<evidence type="ECO:0000256" key="1">
    <source>
        <dbReference type="SAM" id="SignalP"/>
    </source>
</evidence>
<protein>
    <recommendedName>
        <fullName evidence="2">DUF4097 domain-containing protein</fullName>
    </recommendedName>
</protein>
<dbReference type="PROSITE" id="PS51257">
    <property type="entry name" value="PROKAR_LIPOPROTEIN"/>
    <property type="match status" value="1"/>
</dbReference>